<evidence type="ECO:0000256" key="5">
    <source>
        <dbReference type="ARBA" id="ARBA00023163"/>
    </source>
</evidence>
<comment type="similarity">
    <text evidence="8 9">Belongs to the eukaryotic ribosomal protein eS32 family.</text>
</comment>
<evidence type="ECO:0000256" key="1">
    <source>
        <dbReference type="ARBA" id="ARBA00004604"/>
    </source>
</evidence>
<dbReference type="PANTHER" id="PTHR14440">
    <property type="entry name" value="DNA-DIRECTED RNA POLYMERASE I SUBUNIT RPA49"/>
    <property type="match status" value="1"/>
</dbReference>
<keyword evidence="4 9" id="KW-0689">Ribosomal protein</keyword>
<evidence type="ECO:0000256" key="3">
    <source>
        <dbReference type="ARBA" id="ARBA00022478"/>
    </source>
</evidence>
<dbReference type="GO" id="GO:0006412">
    <property type="term" value="P:translation"/>
    <property type="evidence" value="ECO:0007669"/>
    <property type="project" value="InterPro"/>
</dbReference>
<evidence type="ECO:0000256" key="4">
    <source>
        <dbReference type="ARBA" id="ARBA00022980"/>
    </source>
</evidence>
<dbReference type="InterPro" id="IPR007836">
    <property type="entry name" value="Ribosomal_eS32"/>
</dbReference>
<accession>A0A1B5KVV9</accession>
<proteinExistence type="inferred from homology"/>
<sequence>MRAKWRKKRVRRLKRKRRKMRARSLCAFLEKAIVQEIDYLRHVCYVATAPGLQVPRDAAFHLYQSRQGSRAESNESNGSKNAGTQQILLHSTSHPSLDYTAKEEGNRGAALGVRHFVAIYDAKSGKLQVVEAKKMVVRGAVRAKQAPASAMGEVQSQPGFGGEGFLGFLGLLLLINAPPLQSMTDRRADLGQTFGTKKAKKALRDTVINAIAPQSKGGDAEARIDDAGRAVFQAVGQATSRMATREALQAAVDAAKPVPRANVDAQAVEDVYDPEAIIGADVLNLVPVREWQEKAEHKESIRTISRFVAARVNALATATSKDAVTRLRVLRYYNLVLTFYLGTKPGKQRGTRLVAPREKLRELLAPAPEAVVENIRRRFSDAGVVRKYHLDLLMAYCCVLACIVDGFEVDTQNLREDLRLDQKTINGYFHEIGGRVKPVGSKAEGGRLTHVGKLALPLRFPKQRQMARRRK</sequence>
<dbReference type="GO" id="GO:0005840">
    <property type="term" value="C:ribosome"/>
    <property type="evidence" value="ECO:0007669"/>
    <property type="project" value="UniProtKB-KW"/>
</dbReference>
<evidence type="ECO:0000256" key="6">
    <source>
        <dbReference type="ARBA" id="ARBA00023242"/>
    </source>
</evidence>
<dbReference type="GO" id="GO:0003735">
    <property type="term" value="F:structural constituent of ribosome"/>
    <property type="evidence" value="ECO:0007669"/>
    <property type="project" value="UniProtKB-UniRule"/>
</dbReference>
<evidence type="ECO:0000313" key="10">
    <source>
        <dbReference type="EMBL" id="GAO14143.1"/>
    </source>
</evidence>
<comment type="caution">
    <text evidence="10">The sequence shown here is derived from an EMBL/GenBank/DDBJ whole genome shotgun (WGS) entry which is preliminary data.</text>
</comment>
<keyword evidence="5" id="KW-0804">Transcription</keyword>
<evidence type="ECO:0000256" key="2">
    <source>
        <dbReference type="ARBA" id="ARBA00009430"/>
    </source>
</evidence>
<reference evidence="11" key="1">
    <citation type="journal article" date="2016" name="Genome Announc.">
        <title>Genome sequence of Ustilaginoidea virens IPU010, a rice pathogenic fungus causing false smut.</title>
        <authorList>
            <person name="Kumagai T."/>
            <person name="Ishii T."/>
            <person name="Terai G."/>
            <person name="Umemura M."/>
            <person name="Machida M."/>
            <person name="Asai K."/>
        </authorList>
    </citation>
    <scope>NUCLEOTIDE SEQUENCE [LARGE SCALE GENOMIC DNA]</scope>
    <source>
        <strain evidence="11">IPU010</strain>
    </source>
</reference>
<dbReference type="Pfam" id="PF06870">
    <property type="entry name" value="RNA_pol_I_A49"/>
    <property type="match status" value="1"/>
</dbReference>
<evidence type="ECO:0000256" key="7">
    <source>
        <dbReference type="ARBA" id="ARBA00023274"/>
    </source>
</evidence>
<dbReference type="GO" id="GO:0000428">
    <property type="term" value="C:DNA-directed RNA polymerase complex"/>
    <property type="evidence" value="ECO:0007669"/>
    <property type="project" value="UniProtKB-KW"/>
</dbReference>
<evidence type="ECO:0000313" key="11">
    <source>
        <dbReference type="Proteomes" id="UP000054053"/>
    </source>
</evidence>
<dbReference type="AlphaFoldDB" id="A0A1B5KVV9"/>
<keyword evidence="3" id="KW-0240">DNA-directed RNA polymerase</keyword>
<organism evidence="10 11">
    <name type="scientific">Ustilaginoidea virens</name>
    <name type="common">Rice false smut fungus</name>
    <name type="synonym">Villosiclava virens</name>
    <dbReference type="NCBI Taxonomy" id="1159556"/>
    <lineage>
        <taxon>Eukaryota</taxon>
        <taxon>Fungi</taxon>
        <taxon>Dikarya</taxon>
        <taxon>Ascomycota</taxon>
        <taxon>Pezizomycotina</taxon>
        <taxon>Sordariomycetes</taxon>
        <taxon>Hypocreomycetidae</taxon>
        <taxon>Hypocreales</taxon>
        <taxon>Clavicipitaceae</taxon>
        <taxon>Ustilaginoidea</taxon>
    </lineage>
</organism>
<comment type="subcellular location">
    <subcellularLocation>
        <location evidence="1">Nucleus</location>
        <location evidence="1">Nucleolus</location>
    </subcellularLocation>
</comment>
<dbReference type="GO" id="GO:0006351">
    <property type="term" value="P:DNA-templated transcription"/>
    <property type="evidence" value="ECO:0007669"/>
    <property type="project" value="InterPro"/>
</dbReference>
<dbReference type="InterPro" id="IPR009668">
    <property type="entry name" value="RNA_pol-assoc_fac_A49-like"/>
</dbReference>
<evidence type="ECO:0000256" key="9">
    <source>
        <dbReference type="RuleBase" id="RU368055"/>
    </source>
</evidence>
<evidence type="ECO:0000256" key="8">
    <source>
        <dbReference type="ARBA" id="ARBA00043969"/>
    </source>
</evidence>
<dbReference type="GO" id="GO:0005730">
    <property type="term" value="C:nucleolus"/>
    <property type="evidence" value="ECO:0007669"/>
    <property type="project" value="UniProtKB-SubCell"/>
</dbReference>
<keyword evidence="7 9" id="KW-0687">Ribonucleoprotein</keyword>
<name>A0A1B5KVV9_USTVR</name>
<comment type="similarity">
    <text evidence="2">Belongs to the eukaryotic RPA49/POLR1E RNA polymerase subunit family.</text>
</comment>
<keyword evidence="6" id="KW-0539">Nucleus</keyword>
<dbReference type="Pfam" id="PF05162">
    <property type="entry name" value="Ribosomal_L41"/>
    <property type="match status" value="1"/>
</dbReference>
<comment type="subunit">
    <text evidence="9">Component of the large ribosomal subunit.</text>
</comment>
<protein>
    <recommendedName>
        <fullName evidence="9">60S ribosomal protein L41</fullName>
    </recommendedName>
</protein>
<dbReference type="GO" id="GO:0003677">
    <property type="term" value="F:DNA binding"/>
    <property type="evidence" value="ECO:0007669"/>
    <property type="project" value="InterPro"/>
</dbReference>
<dbReference type="Proteomes" id="UP000054053">
    <property type="component" value="Unassembled WGS sequence"/>
</dbReference>
<dbReference type="EMBL" id="BBTG02000020">
    <property type="protein sequence ID" value="GAO14143.1"/>
    <property type="molecule type" value="Genomic_DNA"/>
</dbReference>
<gene>
    <name evidence="10" type="ORF">UVI_02037720</name>
</gene>
<dbReference type="GO" id="GO:1990904">
    <property type="term" value="C:ribonucleoprotein complex"/>
    <property type="evidence" value="ECO:0007669"/>
    <property type="project" value="UniProtKB-KW"/>
</dbReference>